<proteinExistence type="predicted"/>
<protein>
    <submittedName>
        <fullName evidence="2">SMI1/KNR4 family protein</fullName>
    </submittedName>
</protein>
<dbReference type="Gene3D" id="3.40.1580.10">
    <property type="entry name" value="SMI1/KNR4-like"/>
    <property type="match status" value="1"/>
</dbReference>
<gene>
    <name evidence="2" type="ORF">ACFQVC_11035</name>
</gene>
<comment type="caution">
    <text evidence="2">The sequence shown here is derived from an EMBL/GenBank/DDBJ whole genome shotgun (WGS) entry which is preliminary data.</text>
</comment>
<feature type="domain" description="Knr4/Smi1-like" evidence="1">
    <location>
        <begin position="26"/>
        <end position="100"/>
    </location>
</feature>
<sequence length="184" mass="19827">MTVNESWEKIESWLGRYAPEDELPGPATQGELDRLQERIGLQLPSDVRESLLRHNGSGLVEVIPIGYTLYDVGSIAEAYVGADGARSQQGAKPHGVAIGCLGRTQLIVDTVTGQIGKCDVEFSATGYIGSDDPLWASLGSVLEFTANVLDSPPPWIATLPGDEEWEATNESPDFPGTLVWTEEV</sequence>
<evidence type="ECO:0000313" key="2">
    <source>
        <dbReference type="EMBL" id="MFC7304751.1"/>
    </source>
</evidence>
<dbReference type="Pfam" id="PF09346">
    <property type="entry name" value="SMI1_KNR4"/>
    <property type="match status" value="1"/>
</dbReference>
<dbReference type="EMBL" id="JBHTCF010000003">
    <property type="protein sequence ID" value="MFC7304751.1"/>
    <property type="molecule type" value="Genomic_DNA"/>
</dbReference>
<dbReference type="InterPro" id="IPR018958">
    <property type="entry name" value="Knr4/Smi1-like_dom"/>
</dbReference>
<name>A0ABW2JFD4_9ACTN</name>
<organism evidence="2 3">
    <name type="scientific">Streptomyces monticola</name>
    <dbReference type="NCBI Taxonomy" id="2666263"/>
    <lineage>
        <taxon>Bacteria</taxon>
        <taxon>Bacillati</taxon>
        <taxon>Actinomycetota</taxon>
        <taxon>Actinomycetes</taxon>
        <taxon>Kitasatosporales</taxon>
        <taxon>Streptomycetaceae</taxon>
        <taxon>Streptomyces</taxon>
    </lineage>
</organism>
<accession>A0ABW2JFD4</accession>
<keyword evidence="3" id="KW-1185">Reference proteome</keyword>
<dbReference type="InterPro" id="IPR037883">
    <property type="entry name" value="Knr4/Smi1-like_sf"/>
</dbReference>
<dbReference type="SUPFAM" id="SSF160631">
    <property type="entry name" value="SMI1/KNR4-like"/>
    <property type="match status" value="1"/>
</dbReference>
<dbReference type="RefSeq" id="WP_381829479.1">
    <property type="nucleotide sequence ID" value="NZ_JBHTCF010000003.1"/>
</dbReference>
<reference evidence="3" key="1">
    <citation type="journal article" date="2019" name="Int. J. Syst. Evol. Microbiol.">
        <title>The Global Catalogue of Microorganisms (GCM) 10K type strain sequencing project: providing services to taxonomists for standard genome sequencing and annotation.</title>
        <authorList>
            <consortium name="The Broad Institute Genomics Platform"/>
            <consortium name="The Broad Institute Genome Sequencing Center for Infectious Disease"/>
            <person name="Wu L."/>
            <person name="Ma J."/>
        </authorList>
    </citation>
    <scope>NUCLEOTIDE SEQUENCE [LARGE SCALE GENOMIC DNA]</scope>
    <source>
        <strain evidence="3">SYNS20</strain>
    </source>
</reference>
<dbReference type="Proteomes" id="UP001596523">
    <property type="component" value="Unassembled WGS sequence"/>
</dbReference>
<evidence type="ECO:0000313" key="3">
    <source>
        <dbReference type="Proteomes" id="UP001596523"/>
    </source>
</evidence>
<evidence type="ECO:0000259" key="1">
    <source>
        <dbReference type="Pfam" id="PF09346"/>
    </source>
</evidence>